<dbReference type="AlphaFoldDB" id="A0A371HQY6"/>
<dbReference type="Gene3D" id="3.10.20.370">
    <property type="match status" value="1"/>
</dbReference>
<dbReference type="InterPro" id="IPR043502">
    <property type="entry name" value="DNA/RNA_pol_sf"/>
</dbReference>
<dbReference type="GO" id="GO:0004519">
    <property type="term" value="F:endonuclease activity"/>
    <property type="evidence" value="ECO:0007669"/>
    <property type="project" value="UniProtKB-KW"/>
</dbReference>
<dbReference type="Gene3D" id="3.10.10.10">
    <property type="entry name" value="HIV Type 1 Reverse Transcriptase, subunit A, domain 1"/>
    <property type="match status" value="1"/>
</dbReference>
<dbReference type="Pfam" id="PF17917">
    <property type="entry name" value="RT_RNaseH"/>
    <property type="match status" value="1"/>
</dbReference>
<keyword evidence="1" id="KW-0808">Transferase</keyword>
<keyword evidence="3" id="KW-0540">Nuclease</keyword>
<evidence type="ECO:0000259" key="7">
    <source>
        <dbReference type="Pfam" id="PF00078"/>
    </source>
</evidence>
<dbReference type="InterPro" id="IPR043128">
    <property type="entry name" value="Rev_trsase/Diguanyl_cyclase"/>
</dbReference>
<dbReference type="Pfam" id="PF00078">
    <property type="entry name" value="RVT_1"/>
    <property type="match status" value="1"/>
</dbReference>
<dbReference type="InterPro" id="IPR000477">
    <property type="entry name" value="RT_dom"/>
</dbReference>
<sequence length="418" mass="47890">MGESCASSTKEVRDDCHEKPIVRIIYPISDSQWVSPVQVVPKKFGMTVMKNQHDELVPIWIQNNQVLEKLSGKSHYCFLDGFFGYMQIHIAPKDQHKSTCTCPFGTFAYTRMPFGLCNAMSTFQRCMTSIFSDLLQDCMEVFMDDFTVYADSFDACLDNLSKVLTRCIDTNLVLNFEKCHFMVIEGIVLGHLVSNRGIEVDKSKIDIITSLPNHASVREDVEFKFDQPYIEAFWELKNLLTSTLILQALNWELPFELMCDASNLALGAVLGQRTGVGKPVHVIAYASRTMDSAKLNYTIIEKELLAIVFALDKFRSYLRCSKIVVFSDYAALRFLLKKLDAKPRLIQWMLLLQEFNIEIKDKKGVENPVADHLSRIERDEDLMPIRDQFPDEQLLHINTNTPWFTDICNFVATSQFPP</sequence>
<organism evidence="9 10">
    <name type="scientific">Mucuna pruriens</name>
    <name type="common">Velvet bean</name>
    <name type="synonym">Dolichos pruriens</name>
    <dbReference type="NCBI Taxonomy" id="157652"/>
    <lineage>
        <taxon>Eukaryota</taxon>
        <taxon>Viridiplantae</taxon>
        <taxon>Streptophyta</taxon>
        <taxon>Embryophyta</taxon>
        <taxon>Tracheophyta</taxon>
        <taxon>Spermatophyta</taxon>
        <taxon>Magnoliopsida</taxon>
        <taxon>eudicotyledons</taxon>
        <taxon>Gunneridae</taxon>
        <taxon>Pentapetalae</taxon>
        <taxon>rosids</taxon>
        <taxon>fabids</taxon>
        <taxon>Fabales</taxon>
        <taxon>Fabaceae</taxon>
        <taxon>Papilionoideae</taxon>
        <taxon>50 kb inversion clade</taxon>
        <taxon>NPAAA clade</taxon>
        <taxon>indigoferoid/millettioid clade</taxon>
        <taxon>Phaseoleae</taxon>
        <taxon>Mucuna</taxon>
    </lineage>
</organism>
<accession>A0A371HQY6</accession>
<evidence type="ECO:0000259" key="8">
    <source>
        <dbReference type="Pfam" id="PF17917"/>
    </source>
</evidence>
<dbReference type="PANTHER" id="PTHR37984">
    <property type="entry name" value="PROTEIN CBG26694"/>
    <property type="match status" value="1"/>
</dbReference>
<dbReference type="EMBL" id="QJKJ01001948">
    <property type="protein sequence ID" value="RDY05084.1"/>
    <property type="molecule type" value="Genomic_DNA"/>
</dbReference>
<proteinExistence type="predicted"/>
<dbReference type="SUPFAM" id="SSF56672">
    <property type="entry name" value="DNA/RNA polymerases"/>
    <property type="match status" value="1"/>
</dbReference>
<dbReference type="Proteomes" id="UP000257109">
    <property type="component" value="Unassembled WGS sequence"/>
</dbReference>
<evidence type="ECO:0000256" key="4">
    <source>
        <dbReference type="ARBA" id="ARBA00022759"/>
    </source>
</evidence>
<dbReference type="CDD" id="cd09274">
    <property type="entry name" value="RNase_HI_RT_Ty3"/>
    <property type="match status" value="1"/>
</dbReference>
<evidence type="ECO:0000256" key="1">
    <source>
        <dbReference type="ARBA" id="ARBA00022679"/>
    </source>
</evidence>
<keyword evidence="5" id="KW-0378">Hydrolase</keyword>
<feature type="domain" description="Reverse transcriptase RNase H-like" evidence="8">
    <location>
        <begin position="252"/>
        <end position="355"/>
    </location>
</feature>
<evidence type="ECO:0000313" key="9">
    <source>
        <dbReference type="EMBL" id="RDY05084.1"/>
    </source>
</evidence>
<evidence type="ECO:0000256" key="5">
    <source>
        <dbReference type="ARBA" id="ARBA00022801"/>
    </source>
</evidence>
<dbReference type="GO" id="GO:0016787">
    <property type="term" value="F:hydrolase activity"/>
    <property type="evidence" value="ECO:0007669"/>
    <property type="project" value="UniProtKB-KW"/>
</dbReference>
<dbReference type="CDD" id="cd01647">
    <property type="entry name" value="RT_LTR"/>
    <property type="match status" value="1"/>
</dbReference>
<dbReference type="GO" id="GO:0003964">
    <property type="term" value="F:RNA-directed DNA polymerase activity"/>
    <property type="evidence" value="ECO:0007669"/>
    <property type="project" value="UniProtKB-KW"/>
</dbReference>
<dbReference type="OrthoDB" id="10055717at2759"/>
<gene>
    <name evidence="9" type="primary">pol</name>
    <name evidence="9" type="ORF">CR513_11111</name>
</gene>
<dbReference type="FunFam" id="3.10.20.370:FF:000001">
    <property type="entry name" value="Retrovirus-related Pol polyprotein from transposon 17.6-like protein"/>
    <property type="match status" value="1"/>
</dbReference>
<keyword evidence="6" id="KW-0695">RNA-directed DNA polymerase</keyword>
<evidence type="ECO:0000256" key="2">
    <source>
        <dbReference type="ARBA" id="ARBA00022695"/>
    </source>
</evidence>
<evidence type="ECO:0000313" key="10">
    <source>
        <dbReference type="Proteomes" id="UP000257109"/>
    </source>
</evidence>
<dbReference type="InterPro" id="IPR050951">
    <property type="entry name" value="Retrovirus_Pol_polyprotein"/>
</dbReference>
<keyword evidence="10" id="KW-1185">Reference proteome</keyword>
<evidence type="ECO:0000256" key="3">
    <source>
        <dbReference type="ARBA" id="ARBA00022722"/>
    </source>
</evidence>
<feature type="non-terminal residue" evidence="9">
    <location>
        <position position="1"/>
    </location>
</feature>
<comment type="caution">
    <text evidence="9">The sequence shown here is derived from an EMBL/GenBank/DDBJ whole genome shotgun (WGS) entry which is preliminary data.</text>
</comment>
<keyword evidence="2" id="KW-0548">Nucleotidyltransferase</keyword>
<dbReference type="InterPro" id="IPR041373">
    <property type="entry name" value="RT_RNaseH"/>
</dbReference>
<dbReference type="Gene3D" id="3.30.70.270">
    <property type="match status" value="1"/>
</dbReference>
<evidence type="ECO:0000256" key="6">
    <source>
        <dbReference type="ARBA" id="ARBA00022918"/>
    </source>
</evidence>
<reference evidence="9" key="1">
    <citation type="submission" date="2018-05" db="EMBL/GenBank/DDBJ databases">
        <title>Draft genome of Mucuna pruriens seed.</title>
        <authorList>
            <person name="Nnadi N.E."/>
            <person name="Vos R."/>
            <person name="Hasami M.H."/>
            <person name="Devisetty U.K."/>
            <person name="Aguiy J.C."/>
        </authorList>
    </citation>
    <scope>NUCLEOTIDE SEQUENCE [LARGE SCALE GENOMIC DNA]</scope>
    <source>
        <strain evidence="9">JCA_2017</strain>
    </source>
</reference>
<name>A0A371HQY6_MUCPR</name>
<keyword evidence="4" id="KW-0255">Endonuclease</keyword>
<feature type="domain" description="Reverse transcriptase" evidence="7">
    <location>
        <begin position="44"/>
        <end position="190"/>
    </location>
</feature>
<protein>
    <submittedName>
        <fullName evidence="9">Retrovirus-related Pol polyprotein</fullName>
    </submittedName>
</protein>
<dbReference type="PANTHER" id="PTHR37984:SF5">
    <property type="entry name" value="PROTEIN NYNRIN-LIKE"/>
    <property type="match status" value="1"/>
</dbReference>